<organism evidence="9 10">
    <name type="scientific">Pygocentrus nattereri</name>
    <name type="common">Red-bellied piranha</name>
    <dbReference type="NCBI Taxonomy" id="42514"/>
    <lineage>
        <taxon>Eukaryota</taxon>
        <taxon>Metazoa</taxon>
        <taxon>Chordata</taxon>
        <taxon>Craniata</taxon>
        <taxon>Vertebrata</taxon>
        <taxon>Euteleostomi</taxon>
        <taxon>Actinopterygii</taxon>
        <taxon>Neopterygii</taxon>
        <taxon>Teleostei</taxon>
        <taxon>Ostariophysi</taxon>
        <taxon>Characiformes</taxon>
        <taxon>Characoidei</taxon>
        <taxon>Pygocentrus</taxon>
    </lineage>
</organism>
<dbReference type="Pfam" id="PF00186">
    <property type="entry name" value="DHFR_1"/>
    <property type="match status" value="1"/>
</dbReference>
<accession>A0A3B4CQ15</accession>
<dbReference type="InterPro" id="IPR024072">
    <property type="entry name" value="DHFR-like_dom_sf"/>
</dbReference>
<dbReference type="PRINTS" id="PR00070">
    <property type="entry name" value="DHFR"/>
</dbReference>
<protein>
    <recommendedName>
        <fullName evidence="3">dihydrofolate reductase</fullName>
        <ecNumber evidence="3">1.5.1.3</ecNumber>
    </recommendedName>
</protein>
<reference evidence="9" key="3">
    <citation type="submission" date="2025-09" db="UniProtKB">
        <authorList>
            <consortium name="Ensembl"/>
        </authorList>
    </citation>
    <scope>IDENTIFICATION</scope>
</reference>
<dbReference type="InterPro" id="IPR012259">
    <property type="entry name" value="DHFR"/>
</dbReference>
<reference evidence="9" key="2">
    <citation type="submission" date="2025-08" db="UniProtKB">
        <authorList>
            <consortium name="Ensembl"/>
        </authorList>
    </citation>
    <scope>IDENTIFICATION</scope>
</reference>
<evidence type="ECO:0000256" key="4">
    <source>
        <dbReference type="ARBA" id="ARBA00022563"/>
    </source>
</evidence>
<evidence type="ECO:0000256" key="6">
    <source>
        <dbReference type="ARBA" id="ARBA00023002"/>
    </source>
</evidence>
<evidence type="ECO:0000256" key="3">
    <source>
        <dbReference type="ARBA" id="ARBA00012856"/>
    </source>
</evidence>
<proteinExistence type="inferred from homology"/>
<dbReference type="STRING" id="42514.ENSPNAP00000013445"/>
<dbReference type="RefSeq" id="XP_017545682.1">
    <property type="nucleotide sequence ID" value="XM_017690193.2"/>
</dbReference>
<dbReference type="GO" id="GO:0050661">
    <property type="term" value="F:NADP binding"/>
    <property type="evidence" value="ECO:0007669"/>
    <property type="project" value="InterPro"/>
</dbReference>
<dbReference type="GO" id="GO:0005739">
    <property type="term" value="C:mitochondrion"/>
    <property type="evidence" value="ECO:0007669"/>
    <property type="project" value="TreeGrafter"/>
</dbReference>
<comment type="similarity">
    <text evidence="2">Belongs to the dihydrofolate reductase family.</text>
</comment>
<keyword evidence="5" id="KW-0521">NADP</keyword>
<keyword evidence="10" id="KW-1185">Reference proteome</keyword>
<dbReference type="FunFam" id="3.40.430.10:FF:000002">
    <property type="entry name" value="Dihydrofolate reductase"/>
    <property type="match status" value="1"/>
</dbReference>
<dbReference type="GO" id="GO:0006730">
    <property type="term" value="P:one-carbon metabolic process"/>
    <property type="evidence" value="ECO:0007669"/>
    <property type="project" value="UniProtKB-KW"/>
</dbReference>
<dbReference type="OrthoDB" id="4664297at2759"/>
<dbReference type="GO" id="GO:0046654">
    <property type="term" value="P:tetrahydrofolate biosynthetic process"/>
    <property type="evidence" value="ECO:0007669"/>
    <property type="project" value="InterPro"/>
</dbReference>
<feature type="domain" description="DHFR" evidence="8">
    <location>
        <begin position="12"/>
        <end position="192"/>
    </location>
</feature>
<name>A0A3B4CQ15_PYGNA</name>
<reference evidence="9 10" key="1">
    <citation type="submission" date="2020-10" db="EMBL/GenBank/DDBJ databases">
        <title>Pygocentrus nattereri (red-bellied piranha) genome, fPygNat1, primary haplotype.</title>
        <authorList>
            <person name="Myers G."/>
            <person name="Meyer A."/>
            <person name="Karagic N."/>
            <person name="Pippel M."/>
            <person name="Winkler S."/>
            <person name="Tracey A."/>
            <person name="Wood J."/>
            <person name="Formenti G."/>
            <person name="Howe K."/>
            <person name="Fedrigo O."/>
            <person name="Jarvis E.D."/>
        </authorList>
    </citation>
    <scope>NUCLEOTIDE SEQUENCE [LARGE SCALE GENOMIC DNA]</scope>
</reference>
<dbReference type="EC" id="1.5.1.3" evidence="3"/>
<evidence type="ECO:0000256" key="5">
    <source>
        <dbReference type="ARBA" id="ARBA00022857"/>
    </source>
</evidence>
<dbReference type="PROSITE" id="PS51330">
    <property type="entry name" value="DHFR_2"/>
    <property type="match status" value="1"/>
</dbReference>
<dbReference type="GO" id="GO:0004146">
    <property type="term" value="F:dihydrofolate reductase activity"/>
    <property type="evidence" value="ECO:0007669"/>
    <property type="project" value="UniProtKB-EC"/>
</dbReference>
<dbReference type="Gene3D" id="3.40.430.10">
    <property type="entry name" value="Dihydrofolate Reductase, subunit A"/>
    <property type="match status" value="1"/>
</dbReference>
<comment type="catalytic activity">
    <reaction evidence="7">
        <text>(6S)-5,6,7,8-tetrahydrofolate + NADP(+) = 7,8-dihydrofolate + NADPH + H(+)</text>
        <dbReference type="Rhea" id="RHEA:15009"/>
        <dbReference type="ChEBI" id="CHEBI:15378"/>
        <dbReference type="ChEBI" id="CHEBI:57451"/>
        <dbReference type="ChEBI" id="CHEBI:57453"/>
        <dbReference type="ChEBI" id="CHEBI:57783"/>
        <dbReference type="ChEBI" id="CHEBI:58349"/>
        <dbReference type="EC" id="1.5.1.3"/>
    </reaction>
</comment>
<evidence type="ECO:0000256" key="2">
    <source>
        <dbReference type="ARBA" id="ARBA00009539"/>
    </source>
</evidence>
<dbReference type="SUPFAM" id="SSF53597">
    <property type="entry name" value="Dihydrofolate reductase-like"/>
    <property type="match status" value="1"/>
</dbReference>
<dbReference type="OMA" id="VMADFDC"/>
<evidence type="ECO:0000256" key="1">
    <source>
        <dbReference type="ARBA" id="ARBA00004903"/>
    </source>
</evidence>
<dbReference type="PANTHER" id="PTHR48069">
    <property type="entry name" value="DIHYDROFOLATE REDUCTASE"/>
    <property type="match status" value="1"/>
</dbReference>
<evidence type="ECO:0000313" key="9">
    <source>
        <dbReference type="Ensembl" id="ENSPNAP00000013445.1"/>
    </source>
</evidence>
<dbReference type="PANTHER" id="PTHR48069:SF5">
    <property type="entry name" value="DIHYDROFOLATE REDUCTASE"/>
    <property type="match status" value="1"/>
</dbReference>
<dbReference type="GO" id="GO:0046655">
    <property type="term" value="P:folic acid metabolic process"/>
    <property type="evidence" value="ECO:0007669"/>
    <property type="project" value="TreeGrafter"/>
</dbReference>
<dbReference type="InterPro" id="IPR001796">
    <property type="entry name" value="DHFR_dom"/>
</dbReference>
<keyword evidence="4" id="KW-0554">One-carbon metabolism</keyword>
<dbReference type="Proteomes" id="UP001501920">
    <property type="component" value="Chromosome 7"/>
</dbReference>
<evidence type="ECO:0000259" key="8">
    <source>
        <dbReference type="PROSITE" id="PS51330"/>
    </source>
</evidence>
<dbReference type="GeneTree" id="ENSGT00940000165780"/>
<dbReference type="Ensembl" id="ENSPNAT00000021054.2">
    <property type="protein sequence ID" value="ENSPNAP00000013445.1"/>
    <property type="gene ID" value="ENSPNAG00000003587.2"/>
</dbReference>
<keyword evidence="6" id="KW-0560">Oxidoreductase</keyword>
<evidence type="ECO:0000256" key="7">
    <source>
        <dbReference type="ARBA" id="ARBA00048873"/>
    </source>
</evidence>
<dbReference type="CDD" id="cd00209">
    <property type="entry name" value="DHFR"/>
    <property type="match status" value="1"/>
</dbReference>
<dbReference type="GeneID" id="108418727"/>
<evidence type="ECO:0000313" key="10">
    <source>
        <dbReference type="Proteomes" id="UP001501920"/>
    </source>
</evidence>
<sequence length="194" mass="21983">MSSLADGAQLKPIRLIAAACNNLGIGKDGRLPWNIPSEFQFFLDTVTAVSQPGKKNLLIWGRCTWFSCPEGVLPLPNTLHVILSKKLRSVPKLAHYLCEDFDGMIRLASLPPLNDLIEIVWVIGGTNVYREAMEHPWCDLIYLTDIMADFDCDVFFPNFDKNVYRKQSGFPGVPDEIQEENGIKFQFQVFKKEC</sequence>
<comment type="pathway">
    <text evidence="1">Cofactor biosynthesis; tetrahydrofolate biosynthesis; 5,6,7,8-tetrahydrofolate from 7,8-dihydrofolate: step 1/1.</text>
</comment>
<dbReference type="GO" id="GO:0046452">
    <property type="term" value="P:dihydrofolate metabolic process"/>
    <property type="evidence" value="ECO:0007669"/>
    <property type="project" value="TreeGrafter"/>
</dbReference>
<dbReference type="AlphaFoldDB" id="A0A3B4CQ15"/>